<dbReference type="OrthoDB" id="9909019at2759"/>
<protein>
    <recommendedName>
        <fullName evidence="7">Palmitoyltransferase</fullName>
        <ecNumber evidence="7">2.3.1.225</ecNumber>
    </recommendedName>
</protein>
<evidence type="ECO:0000256" key="3">
    <source>
        <dbReference type="ARBA" id="ARBA00022692"/>
    </source>
</evidence>
<comment type="caution">
    <text evidence="9">The sequence shown here is derived from an EMBL/GenBank/DDBJ whole genome shotgun (WGS) entry which is preliminary data.</text>
</comment>
<dbReference type="PROSITE" id="PS50216">
    <property type="entry name" value="DHHC"/>
    <property type="match status" value="1"/>
</dbReference>
<dbReference type="Pfam" id="PF01529">
    <property type="entry name" value="DHHC"/>
    <property type="match status" value="1"/>
</dbReference>
<name>A0A836HBI8_LEIEN</name>
<proteinExistence type="inferred from homology"/>
<feature type="transmembrane region" description="Helical" evidence="7">
    <location>
        <begin position="88"/>
        <end position="107"/>
    </location>
</feature>
<comment type="subcellular location">
    <subcellularLocation>
        <location evidence="1">Membrane</location>
        <topology evidence="1">Multi-pass membrane protein</topology>
    </subcellularLocation>
</comment>
<dbReference type="GO" id="GO:0019706">
    <property type="term" value="F:protein-cysteine S-palmitoyltransferase activity"/>
    <property type="evidence" value="ECO:0007669"/>
    <property type="project" value="UniProtKB-EC"/>
</dbReference>
<evidence type="ECO:0000259" key="8">
    <source>
        <dbReference type="Pfam" id="PF01529"/>
    </source>
</evidence>
<keyword evidence="2 7" id="KW-0808">Transferase</keyword>
<dbReference type="KEGG" id="lenr:94171910"/>
<dbReference type="RefSeq" id="XP_067694477.1">
    <property type="nucleotide sequence ID" value="XM_067836400.1"/>
</dbReference>
<dbReference type="GO" id="GO:0006612">
    <property type="term" value="P:protein targeting to membrane"/>
    <property type="evidence" value="ECO:0007669"/>
    <property type="project" value="TreeGrafter"/>
</dbReference>
<comment type="similarity">
    <text evidence="7">Belongs to the DHHC palmitoyltransferase family.</text>
</comment>
<gene>
    <name evidence="9" type="ORF">CUR178_04695</name>
</gene>
<evidence type="ECO:0000256" key="5">
    <source>
        <dbReference type="ARBA" id="ARBA00023136"/>
    </source>
</evidence>
<dbReference type="EC" id="2.3.1.225" evidence="7"/>
<comment type="domain">
    <text evidence="7">The DHHC domain is required for palmitoyltransferase activity.</text>
</comment>
<feature type="domain" description="Palmitoyltransferase DHHC" evidence="8">
    <location>
        <begin position="134"/>
        <end position="252"/>
    </location>
</feature>
<keyword evidence="3 7" id="KW-0812">Transmembrane</keyword>
<evidence type="ECO:0000313" key="10">
    <source>
        <dbReference type="Proteomes" id="UP000674179"/>
    </source>
</evidence>
<dbReference type="PANTHER" id="PTHR22883:SF478">
    <property type="entry name" value="PALMITOYLTRANSFERASE"/>
    <property type="match status" value="1"/>
</dbReference>
<dbReference type="GO" id="GO:0005783">
    <property type="term" value="C:endoplasmic reticulum"/>
    <property type="evidence" value="ECO:0007669"/>
    <property type="project" value="TreeGrafter"/>
</dbReference>
<dbReference type="InterPro" id="IPR001594">
    <property type="entry name" value="Palmitoyltrfase_DHHC"/>
</dbReference>
<keyword evidence="10" id="KW-1185">Reference proteome</keyword>
<accession>A0A836HBI8</accession>
<dbReference type="EMBL" id="JAFHKP010000014">
    <property type="protein sequence ID" value="KAG5483122.1"/>
    <property type="molecule type" value="Genomic_DNA"/>
</dbReference>
<evidence type="ECO:0000256" key="7">
    <source>
        <dbReference type="RuleBase" id="RU079119"/>
    </source>
</evidence>
<feature type="transmembrane region" description="Helical" evidence="7">
    <location>
        <begin position="48"/>
        <end position="68"/>
    </location>
</feature>
<evidence type="ECO:0000256" key="6">
    <source>
        <dbReference type="ARBA" id="ARBA00023315"/>
    </source>
</evidence>
<organism evidence="9 10">
    <name type="scientific">Leishmania enriettii</name>
    <dbReference type="NCBI Taxonomy" id="5663"/>
    <lineage>
        <taxon>Eukaryota</taxon>
        <taxon>Discoba</taxon>
        <taxon>Euglenozoa</taxon>
        <taxon>Kinetoplastea</taxon>
        <taxon>Metakinetoplastina</taxon>
        <taxon>Trypanosomatida</taxon>
        <taxon>Trypanosomatidae</taxon>
        <taxon>Leishmaniinae</taxon>
        <taxon>Leishmania</taxon>
    </lineage>
</organism>
<keyword evidence="6 7" id="KW-0012">Acyltransferase</keyword>
<dbReference type="PANTHER" id="PTHR22883">
    <property type="entry name" value="ZINC FINGER DHHC DOMAIN CONTAINING PROTEIN"/>
    <property type="match status" value="1"/>
</dbReference>
<evidence type="ECO:0000313" key="9">
    <source>
        <dbReference type="EMBL" id="KAG5483122.1"/>
    </source>
</evidence>
<evidence type="ECO:0000256" key="4">
    <source>
        <dbReference type="ARBA" id="ARBA00022989"/>
    </source>
</evidence>
<comment type="catalytic activity">
    <reaction evidence="7">
        <text>L-cysteinyl-[protein] + hexadecanoyl-CoA = S-hexadecanoyl-L-cysteinyl-[protein] + CoA</text>
        <dbReference type="Rhea" id="RHEA:36683"/>
        <dbReference type="Rhea" id="RHEA-COMP:10131"/>
        <dbReference type="Rhea" id="RHEA-COMP:11032"/>
        <dbReference type="ChEBI" id="CHEBI:29950"/>
        <dbReference type="ChEBI" id="CHEBI:57287"/>
        <dbReference type="ChEBI" id="CHEBI:57379"/>
        <dbReference type="ChEBI" id="CHEBI:74151"/>
        <dbReference type="EC" id="2.3.1.225"/>
    </reaction>
</comment>
<keyword evidence="4 7" id="KW-1133">Transmembrane helix</keyword>
<dbReference type="AlphaFoldDB" id="A0A836HBI8"/>
<feature type="transmembrane region" description="Helical" evidence="7">
    <location>
        <begin position="178"/>
        <end position="204"/>
    </location>
</feature>
<dbReference type="Proteomes" id="UP000674179">
    <property type="component" value="Chromosome 14"/>
</dbReference>
<reference evidence="9 10" key="1">
    <citation type="submission" date="2021-02" db="EMBL/GenBank/DDBJ databases">
        <title>Leishmania (Mundinia) enrietti genome sequencing and assembly.</title>
        <authorList>
            <person name="Almutairi H."/>
            <person name="Gatherer D."/>
        </authorList>
    </citation>
    <scope>NUCLEOTIDE SEQUENCE [LARGE SCALE GENOMIC DNA]</scope>
    <source>
        <strain evidence="9">CUR178</strain>
    </source>
</reference>
<sequence>MSDFEVVSSEDEEVNTVTVGRSAEVPPYGHLRPFCKGRLLWSAEASHWILVLLALVGGTLFFTLFWGSLHFANPSILPNPWMTQLPNIIVVLLAVVCTWLLLCTSLTNPGILPKNNLSPPLSTSAGKEYCTTLPYCMRCHLYRPSQAGHCRRCNNCVAQFDHHCRLLGCCIGELNRRYFIFFLFSVAAYSTLISACLGYFLVFVPSKEHLVRYIFCTVGFAIALILSLILSGYLLHNLRLIRMGLLHREYMNGASPRSRGRINFFANLFLVLFPRKECG</sequence>
<evidence type="ECO:0000256" key="1">
    <source>
        <dbReference type="ARBA" id="ARBA00004141"/>
    </source>
</evidence>
<dbReference type="GO" id="GO:0016020">
    <property type="term" value="C:membrane"/>
    <property type="evidence" value="ECO:0007669"/>
    <property type="project" value="UniProtKB-SubCell"/>
</dbReference>
<dbReference type="InterPro" id="IPR039859">
    <property type="entry name" value="PFA4/ZDH16/20/ERF2-like"/>
</dbReference>
<dbReference type="GeneID" id="94171910"/>
<dbReference type="GO" id="GO:0005794">
    <property type="term" value="C:Golgi apparatus"/>
    <property type="evidence" value="ECO:0007669"/>
    <property type="project" value="TreeGrafter"/>
</dbReference>
<feature type="transmembrane region" description="Helical" evidence="7">
    <location>
        <begin position="210"/>
        <end position="235"/>
    </location>
</feature>
<evidence type="ECO:0000256" key="2">
    <source>
        <dbReference type="ARBA" id="ARBA00022679"/>
    </source>
</evidence>
<keyword evidence="5 7" id="KW-0472">Membrane</keyword>